<dbReference type="PROSITE" id="PS50263">
    <property type="entry name" value="CN_HYDROLASE"/>
    <property type="match status" value="1"/>
</dbReference>
<feature type="compositionally biased region" description="Basic and acidic residues" evidence="9">
    <location>
        <begin position="9"/>
        <end position="18"/>
    </location>
</feature>
<keyword evidence="7 10" id="KW-0472">Membrane</keyword>
<dbReference type="PANTHER" id="PTHR38686:SF1">
    <property type="entry name" value="APOLIPOPROTEIN N-ACYLTRANSFERASE"/>
    <property type="match status" value="1"/>
</dbReference>
<evidence type="ECO:0000256" key="3">
    <source>
        <dbReference type="ARBA" id="ARBA00022475"/>
    </source>
</evidence>
<dbReference type="SUPFAM" id="SSF56317">
    <property type="entry name" value="Carbon-nitrogen hydrolase"/>
    <property type="match status" value="1"/>
</dbReference>
<keyword evidence="13" id="KW-1185">Reference proteome</keyword>
<evidence type="ECO:0000256" key="9">
    <source>
        <dbReference type="SAM" id="MobiDB-lite"/>
    </source>
</evidence>
<feature type="transmembrane region" description="Helical" evidence="10">
    <location>
        <begin position="51"/>
        <end position="68"/>
    </location>
</feature>
<name>W4LYP3_ENTF1</name>
<dbReference type="InterPro" id="IPR045378">
    <property type="entry name" value="LNT_N"/>
</dbReference>
<feature type="transmembrane region" description="Helical" evidence="10">
    <location>
        <begin position="75"/>
        <end position="95"/>
    </location>
</feature>
<evidence type="ECO:0000256" key="4">
    <source>
        <dbReference type="ARBA" id="ARBA00022679"/>
    </source>
</evidence>
<dbReference type="Pfam" id="PF20154">
    <property type="entry name" value="LNT_N"/>
    <property type="match status" value="1"/>
</dbReference>
<keyword evidence="6 10" id="KW-1133">Transmembrane helix</keyword>
<feature type="transmembrane region" description="Helical" evidence="10">
    <location>
        <begin position="180"/>
        <end position="204"/>
    </location>
</feature>
<proteinExistence type="inferred from homology"/>
<evidence type="ECO:0000313" key="13">
    <source>
        <dbReference type="Proteomes" id="UP000019141"/>
    </source>
</evidence>
<dbReference type="Gene3D" id="3.60.110.10">
    <property type="entry name" value="Carbon-nitrogen hydrolase"/>
    <property type="match status" value="1"/>
</dbReference>
<protein>
    <recommendedName>
        <fullName evidence="11">CN hydrolase domain-containing protein</fullName>
    </recommendedName>
</protein>
<organism evidence="12 13">
    <name type="scientific">Entotheonella factor</name>
    <dbReference type="NCBI Taxonomy" id="1429438"/>
    <lineage>
        <taxon>Bacteria</taxon>
        <taxon>Pseudomonadati</taxon>
        <taxon>Nitrospinota/Tectimicrobiota group</taxon>
        <taxon>Candidatus Tectimicrobiota</taxon>
        <taxon>Candidatus Entotheonellia</taxon>
        <taxon>Candidatus Entotheonellales</taxon>
        <taxon>Candidatus Entotheonellaceae</taxon>
        <taxon>Candidatus Entotheonella</taxon>
    </lineage>
</organism>
<comment type="subcellular location">
    <subcellularLocation>
        <location evidence="1">Cell membrane</location>
        <topology evidence="1">Multi-pass membrane protein</topology>
    </subcellularLocation>
</comment>
<dbReference type="EMBL" id="AZHW01000138">
    <property type="protein sequence ID" value="ETX02492.1"/>
    <property type="molecule type" value="Genomic_DNA"/>
</dbReference>
<feature type="non-terminal residue" evidence="12">
    <location>
        <position position="354"/>
    </location>
</feature>
<dbReference type="HOGENOM" id="CLU_019563_1_2_7"/>
<gene>
    <name evidence="12" type="ORF">ETSY1_03335</name>
</gene>
<evidence type="ECO:0000313" key="12">
    <source>
        <dbReference type="EMBL" id="ETX02492.1"/>
    </source>
</evidence>
<feature type="region of interest" description="Disordered" evidence="9">
    <location>
        <begin position="1"/>
        <end position="22"/>
    </location>
</feature>
<dbReference type="InterPro" id="IPR004563">
    <property type="entry name" value="Apolipo_AcylTrfase"/>
</dbReference>
<keyword evidence="4" id="KW-0808">Transferase</keyword>
<evidence type="ECO:0000259" key="11">
    <source>
        <dbReference type="PROSITE" id="PS50263"/>
    </source>
</evidence>
<keyword evidence="8" id="KW-0012">Acyltransferase</keyword>
<feature type="transmembrane region" description="Helical" evidence="10">
    <location>
        <begin position="27"/>
        <end position="45"/>
    </location>
</feature>
<evidence type="ECO:0000256" key="1">
    <source>
        <dbReference type="ARBA" id="ARBA00004651"/>
    </source>
</evidence>
<evidence type="ECO:0000256" key="7">
    <source>
        <dbReference type="ARBA" id="ARBA00023136"/>
    </source>
</evidence>
<dbReference type="GO" id="GO:0005886">
    <property type="term" value="C:plasma membrane"/>
    <property type="evidence" value="ECO:0007669"/>
    <property type="project" value="UniProtKB-SubCell"/>
</dbReference>
<keyword evidence="3" id="KW-1003">Cell membrane</keyword>
<dbReference type="Proteomes" id="UP000019141">
    <property type="component" value="Unassembled WGS sequence"/>
</dbReference>
<evidence type="ECO:0000256" key="5">
    <source>
        <dbReference type="ARBA" id="ARBA00022692"/>
    </source>
</evidence>
<accession>W4LYP3</accession>
<dbReference type="GO" id="GO:0042158">
    <property type="term" value="P:lipoprotein biosynthetic process"/>
    <property type="evidence" value="ECO:0007669"/>
    <property type="project" value="InterPro"/>
</dbReference>
<dbReference type="InterPro" id="IPR003010">
    <property type="entry name" value="C-N_Hydrolase"/>
</dbReference>
<comment type="caution">
    <text evidence="12">The sequence shown here is derived from an EMBL/GenBank/DDBJ whole genome shotgun (WGS) entry which is preliminary data.</text>
</comment>
<dbReference type="AlphaFoldDB" id="W4LYP3"/>
<comment type="similarity">
    <text evidence="2">Belongs to the CN hydrolase family. Apolipoprotein N-acyltransferase subfamily.</text>
</comment>
<sequence>MRQANTDTSQHESSDPSRSHPSLPHDLSLWQIALLALIAAGLMILPTFEPILWPLAWVALVPIGLGLRHLSVKRAFLLGWWMEAFATWIGFYWLIGTMVNFGHISVPFSLVLFAIIGLGNGIRLGLYTWWLRWLDIYSRPAWYRFLVPSCTFVMLDYLYPRVFPWGLGITQWGATPLTQIADLTGVHGLTFLLVTCSVTVTALIPHANAPAPPARWRMSLACLLLTGAAFGYGLWRTPQIHAAIQATEPFRVAVVQPNIGFDEKGDRAKRDAQFLKQIDLSRATLADQPDLIIWPETMYPYAVPSTEQSLVLPILQDAPDTHWLIGALAYNQQGNQFQRFNAALLVDAETRIID</sequence>
<feature type="transmembrane region" description="Helical" evidence="10">
    <location>
        <begin position="141"/>
        <end position="160"/>
    </location>
</feature>
<feature type="transmembrane region" description="Helical" evidence="10">
    <location>
        <begin position="107"/>
        <end position="129"/>
    </location>
</feature>
<evidence type="ECO:0000256" key="8">
    <source>
        <dbReference type="ARBA" id="ARBA00023315"/>
    </source>
</evidence>
<evidence type="ECO:0000256" key="2">
    <source>
        <dbReference type="ARBA" id="ARBA00010065"/>
    </source>
</evidence>
<evidence type="ECO:0000256" key="6">
    <source>
        <dbReference type="ARBA" id="ARBA00022989"/>
    </source>
</evidence>
<evidence type="ECO:0000256" key="10">
    <source>
        <dbReference type="SAM" id="Phobius"/>
    </source>
</evidence>
<dbReference type="InterPro" id="IPR036526">
    <property type="entry name" value="C-N_Hydrolase_sf"/>
</dbReference>
<keyword evidence="5 10" id="KW-0812">Transmembrane</keyword>
<feature type="domain" description="CN hydrolase" evidence="11">
    <location>
        <begin position="250"/>
        <end position="354"/>
    </location>
</feature>
<dbReference type="PANTHER" id="PTHR38686">
    <property type="entry name" value="APOLIPOPROTEIN N-ACYLTRANSFERASE"/>
    <property type="match status" value="1"/>
</dbReference>
<dbReference type="GO" id="GO:0016410">
    <property type="term" value="F:N-acyltransferase activity"/>
    <property type="evidence" value="ECO:0007669"/>
    <property type="project" value="InterPro"/>
</dbReference>
<feature type="transmembrane region" description="Helical" evidence="10">
    <location>
        <begin position="216"/>
        <end position="235"/>
    </location>
</feature>
<reference evidence="12 13" key="1">
    <citation type="journal article" date="2014" name="Nature">
        <title>An environmental bacterial taxon with a large and distinct metabolic repertoire.</title>
        <authorList>
            <person name="Wilson M.C."/>
            <person name="Mori T."/>
            <person name="Ruckert C."/>
            <person name="Uria A.R."/>
            <person name="Helf M.J."/>
            <person name="Takada K."/>
            <person name="Gernert C."/>
            <person name="Steffens U.A."/>
            <person name="Heycke N."/>
            <person name="Schmitt S."/>
            <person name="Rinke C."/>
            <person name="Helfrich E.J."/>
            <person name="Brachmann A.O."/>
            <person name="Gurgui C."/>
            <person name="Wakimoto T."/>
            <person name="Kracht M."/>
            <person name="Crusemann M."/>
            <person name="Hentschel U."/>
            <person name="Abe I."/>
            <person name="Matsunaga S."/>
            <person name="Kalinowski J."/>
            <person name="Takeyama H."/>
            <person name="Piel J."/>
        </authorList>
    </citation>
    <scope>NUCLEOTIDE SEQUENCE [LARGE SCALE GENOMIC DNA]</scope>
    <source>
        <strain evidence="13">TSY1</strain>
    </source>
</reference>